<dbReference type="Gene3D" id="3.90.190.10">
    <property type="entry name" value="Protein tyrosine phosphatase superfamily"/>
    <property type="match status" value="1"/>
</dbReference>
<dbReference type="Pfam" id="PF00102">
    <property type="entry name" value="Y_phosphatase"/>
    <property type="match status" value="1"/>
</dbReference>
<dbReference type="EMBL" id="CAXITT010001860">
    <property type="protein sequence ID" value="CAL1548841.1"/>
    <property type="molecule type" value="Genomic_DNA"/>
</dbReference>
<evidence type="ECO:0000256" key="2">
    <source>
        <dbReference type="ARBA" id="ARBA00013064"/>
    </source>
</evidence>
<reference evidence="7 8" key="1">
    <citation type="submission" date="2024-04" db="EMBL/GenBank/DDBJ databases">
        <authorList>
            <consortium name="Genoscope - CEA"/>
            <person name="William W."/>
        </authorList>
    </citation>
    <scope>NUCLEOTIDE SEQUENCE [LARGE SCALE GENOMIC DNA]</scope>
</reference>
<dbReference type="InterPro" id="IPR000242">
    <property type="entry name" value="PTP_cat"/>
</dbReference>
<dbReference type="GO" id="GO:0008045">
    <property type="term" value="P:motor neuron axon guidance"/>
    <property type="evidence" value="ECO:0007669"/>
    <property type="project" value="TreeGrafter"/>
</dbReference>
<keyword evidence="4" id="KW-0904">Protein phosphatase</keyword>
<dbReference type="PROSITE" id="PS00383">
    <property type="entry name" value="TYR_PHOSPHATASE_1"/>
    <property type="match status" value="1"/>
</dbReference>
<feature type="domain" description="Tyrosine-protein phosphatase" evidence="5">
    <location>
        <begin position="1"/>
        <end position="228"/>
    </location>
</feature>
<evidence type="ECO:0000256" key="4">
    <source>
        <dbReference type="ARBA" id="ARBA00022912"/>
    </source>
</evidence>
<dbReference type="PROSITE" id="PS50055">
    <property type="entry name" value="TYR_PHOSPHATASE_PTP"/>
    <property type="match status" value="1"/>
</dbReference>
<dbReference type="PANTHER" id="PTHR19134">
    <property type="entry name" value="RECEPTOR-TYPE TYROSINE-PROTEIN PHOSPHATASE"/>
    <property type="match status" value="1"/>
</dbReference>
<evidence type="ECO:0000313" key="7">
    <source>
        <dbReference type="EMBL" id="CAL1548841.1"/>
    </source>
</evidence>
<dbReference type="EC" id="3.1.3.48" evidence="2"/>
<dbReference type="InterPro" id="IPR029021">
    <property type="entry name" value="Prot-tyrosine_phosphatase-like"/>
</dbReference>
<dbReference type="PANTHER" id="PTHR19134:SF562">
    <property type="entry name" value="PROTEIN-TYROSINE-PHOSPHATASE"/>
    <property type="match status" value="1"/>
</dbReference>
<dbReference type="SUPFAM" id="SSF52799">
    <property type="entry name" value="(Phosphotyrosine protein) phosphatases II"/>
    <property type="match status" value="1"/>
</dbReference>
<dbReference type="GO" id="GO:0004725">
    <property type="term" value="F:protein tyrosine phosphatase activity"/>
    <property type="evidence" value="ECO:0007669"/>
    <property type="project" value="UniProtKB-EC"/>
</dbReference>
<evidence type="ECO:0000313" key="8">
    <source>
        <dbReference type="Proteomes" id="UP001497497"/>
    </source>
</evidence>
<dbReference type="PROSITE" id="PS50056">
    <property type="entry name" value="TYR_PHOSPHATASE_2"/>
    <property type="match status" value="1"/>
</dbReference>
<dbReference type="InterPro" id="IPR016130">
    <property type="entry name" value="Tyr_Pase_AS"/>
</dbReference>
<keyword evidence="8" id="KW-1185">Reference proteome</keyword>
<sequence>MLVGLSAENKNKNRYKNICAYDHSRVHLEADTKKMHGDYINASYLQVNNIIMFALISLGPTKYILNDFIRMIWEQKVEKVVMLTNLVEMGKSKCDPYWPDEDESTFGEIRVRLAATQVFADYIIRRLQFYLDSHPMHPVTQFHFTSWPDKGVPENPWALVDFEQRVAATATNRPIVVHCSAGVGRTGTFIALRNVMREADDTQQMDFFNTVAKIRQDRTMMIQTAVRFFSITFY</sequence>
<keyword evidence="3" id="KW-0378">Hydrolase</keyword>
<dbReference type="SMART" id="SM00194">
    <property type="entry name" value="PTPc"/>
    <property type="match status" value="1"/>
</dbReference>
<gene>
    <name evidence="7" type="ORF">GSLYS_00022158001</name>
</gene>
<evidence type="ECO:0000259" key="6">
    <source>
        <dbReference type="PROSITE" id="PS50056"/>
    </source>
</evidence>
<evidence type="ECO:0000256" key="1">
    <source>
        <dbReference type="ARBA" id="ARBA00009580"/>
    </source>
</evidence>
<dbReference type="PRINTS" id="PR00700">
    <property type="entry name" value="PRTYPHPHTASE"/>
</dbReference>
<organism evidence="7 8">
    <name type="scientific">Lymnaea stagnalis</name>
    <name type="common">Great pond snail</name>
    <name type="synonym">Helix stagnalis</name>
    <dbReference type="NCBI Taxonomy" id="6523"/>
    <lineage>
        <taxon>Eukaryota</taxon>
        <taxon>Metazoa</taxon>
        <taxon>Spiralia</taxon>
        <taxon>Lophotrochozoa</taxon>
        <taxon>Mollusca</taxon>
        <taxon>Gastropoda</taxon>
        <taxon>Heterobranchia</taxon>
        <taxon>Euthyneura</taxon>
        <taxon>Panpulmonata</taxon>
        <taxon>Hygrophila</taxon>
        <taxon>Lymnaeoidea</taxon>
        <taxon>Lymnaeidae</taxon>
        <taxon>Lymnaea</taxon>
    </lineage>
</organism>
<accession>A0AAV2IRR3</accession>
<evidence type="ECO:0000259" key="5">
    <source>
        <dbReference type="PROSITE" id="PS50055"/>
    </source>
</evidence>
<dbReference type="AlphaFoldDB" id="A0AAV2IRR3"/>
<dbReference type="InterPro" id="IPR000387">
    <property type="entry name" value="Tyr_Pase_dom"/>
</dbReference>
<protein>
    <recommendedName>
        <fullName evidence="2">protein-tyrosine-phosphatase</fullName>
        <ecNumber evidence="2">3.1.3.48</ecNumber>
    </recommendedName>
</protein>
<name>A0AAV2IRR3_LYMST</name>
<proteinExistence type="inferred from homology"/>
<dbReference type="Proteomes" id="UP001497497">
    <property type="component" value="Unassembled WGS sequence"/>
</dbReference>
<dbReference type="InterPro" id="IPR003595">
    <property type="entry name" value="Tyr_Pase_cat"/>
</dbReference>
<comment type="caution">
    <text evidence="7">The sequence shown here is derived from an EMBL/GenBank/DDBJ whole genome shotgun (WGS) entry which is preliminary data.</text>
</comment>
<evidence type="ECO:0000256" key="3">
    <source>
        <dbReference type="ARBA" id="ARBA00022801"/>
    </source>
</evidence>
<dbReference type="SMART" id="SM00404">
    <property type="entry name" value="PTPc_motif"/>
    <property type="match status" value="1"/>
</dbReference>
<comment type="similarity">
    <text evidence="1">Belongs to the protein-tyrosine phosphatase family.</text>
</comment>
<dbReference type="InterPro" id="IPR050348">
    <property type="entry name" value="Protein-Tyr_Phosphatase"/>
</dbReference>
<feature type="domain" description="Tyrosine specific protein phosphatases" evidence="6">
    <location>
        <begin position="160"/>
        <end position="229"/>
    </location>
</feature>